<dbReference type="SUPFAM" id="SSF53335">
    <property type="entry name" value="S-adenosyl-L-methionine-dependent methyltransferases"/>
    <property type="match status" value="1"/>
</dbReference>
<dbReference type="Gene3D" id="3.40.50.150">
    <property type="entry name" value="Vaccinia Virus protein VP39"/>
    <property type="match status" value="1"/>
</dbReference>
<evidence type="ECO:0000256" key="5">
    <source>
        <dbReference type="ARBA" id="ARBA00022691"/>
    </source>
</evidence>
<dbReference type="NCBIfam" id="TIGR00006">
    <property type="entry name" value="16S rRNA (cytosine(1402)-N(4))-methyltransferase RsmH"/>
    <property type="match status" value="1"/>
</dbReference>
<keyword evidence="5 6" id="KW-0949">S-adenosyl-L-methionine</keyword>
<dbReference type="InterPro" id="IPR029063">
    <property type="entry name" value="SAM-dependent_MTases_sf"/>
</dbReference>
<feature type="binding site" evidence="6">
    <location>
        <position position="79"/>
    </location>
    <ligand>
        <name>S-adenosyl-L-methionine</name>
        <dbReference type="ChEBI" id="CHEBI:59789"/>
    </ligand>
</feature>
<dbReference type="GO" id="GO:0070475">
    <property type="term" value="P:rRNA base methylation"/>
    <property type="evidence" value="ECO:0007669"/>
    <property type="project" value="UniProtKB-UniRule"/>
</dbReference>
<evidence type="ECO:0000313" key="9">
    <source>
        <dbReference type="Proteomes" id="UP000177838"/>
    </source>
</evidence>
<dbReference type="PIRSF" id="PIRSF004486">
    <property type="entry name" value="MraW"/>
    <property type="match status" value="1"/>
</dbReference>
<dbReference type="AlphaFoldDB" id="A0A1G2QGH1"/>
<evidence type="ECO:0000256" key="4">
    <source>
        <dbReference type="ARBA" id="ARBA00022679"/>
    </source>
</evidence>
<dbReference type="Pfam" id="PF01795">
    <property type="entry name" value="Methyltransf_5"/>
    <property type="match status" value="1"/>
</dbReference>
<comment type="subcellular location">
    <subcellularLocation>
        <location evidence="6">Cytoplasm</location>
    </subcellularLocation>
</comment>
<comment type="similarity">
    <text evidence="1 6">Belongs to the methyltransferase superfamily. RsmH family.</text>
</comment>
<dbReference type="STRING" id="1802439.A2589_01365"/>
<protein>
    <recommendedName>
        <fullName evidence="6">Ribosomal RNA small subunit methyltransferase H</fullName>
        <ecNumber evidence="6">2.1.1.199</ecNumber>
    </recommendedName>
    <alternativeName>
        <fullName evidence="6">16S rRNA m(4)C1402 methyltransferase</fullName>
    </alternativeName>
    <alternativeName>
        <fullName evidence="6">rRNA (cytosine-N(4)-)-methyltransferase RsmH</fullName>
    </alternativeName>
</protein>
<dbReference type="EMBL" id="MHTK01000006">
    <property type="protein sequence ID" value="OHA59493.1"/>
    <property type="molecule type" value="Genomic_DNA"/>
</dbReference>
<name>A0A1G2QGH1_9BACT</name>
<evidence type="ECO:0000313" key="8">
    <source>
        <dbReference type="EMBL" id="OHA59493.1"/>
    </source>
</evidence>
<dbReference type="Gene3D" id="1.10.150.170">
    <property type="entry name" value="Putative methyltransferase TM0872, insert domain"/>
    <property type="match status" value="1"/>
</dbReference>
<feature type="binding site" evidence="6">
    <location>
        <position position="100"/>
    </location>
    <ligand>
        <name>S-adenosyl-L-methionine</name>
        <dbReference type="ChEBI" id="CHEBI:59789"/>
    </ligand>
</feature>
<organism evidence="8 9">
    <name type="scientific">Candidatus Vogelbacteria bacterium RIFOXYD1_FULL_46_19</name>
    <dbReference type="NCBI Taxonomy" id="1802439"/>
    <lineage>
        <taxon>Bacteria</taxon>
        <taxon>Candidatus Vogeliibacteriota</taxon>
    </lineage>
</organism>
<keyword evidence="6" id="KW-0963">Cytoplasm</keyword>
<evidence type="ECO:0000256" key="1">
    <source>
        <dbReference type="ARBA" id="ARBA00010396"/>
    </source>
</evidence>
<dbReference type="InterPro" id="IPR023397">
    <property type="entry name" value="SAM-dep_MeTrfase_MraW_recog"/>
</dbReference>
<accession>A0A1G2QGH1</accession>
<dbReference type="GO" id="GO:0071424">
    <property type="term" value="F:rRNA (cytosine-N4-)-methyltransferase activity"/>
    <property type="evidence" value="ECO:0007669"/>
    <property type="project" value="UniProtKB-UniRule"/>
</dbReference>
<feature type="coiled-coil region" evidence="7">
    <location>
        <begin position="58"/>
        <end position="85"/>
    </location>
</feature>
<feature type="binding site" evidence="6">
    <location>
        <position position="52"/>
    </location>
    <ligand>
        <name>S-adenosyl-L-methionine</name>
        <dbReference type="ChEBI" id="CHEBI:59789"/>
    </ligand>
</feature>
<comment type="caution">
    <text evidence="8">The sequence shown here is derived from an EMBL/GenBank/DDBJ whole genome shotgun (WGS) entry which is preliminary data.</text>
</comment>
<gene>
    <name evidence="6" type="primary">rsmH</name>
    <name evidence="8" type="ORF">A2589_01365</name>
</gene>
<dbReference type="Proteomes" id="UP000177838">
    <property type="component" value="Unassembled WGS sequence"/>
</dbReference>
<comment type="function">
    <text evidence="6">Specifically methylates the N4 position of cytidine in position 1402 (C1402) of 16S rRNA.</text>
</comment>
<keyword evidence="4 6" id="KW-0808">Transferase</keyword>
<dbReference type="GO" id="GO:0005737">
    <property type="term" value="C:cytoplasm"/>
    <property type="evidence" value="ECO:0007669"/>
    <property type="project" value="UniProtKB-SubCell"/>
</dbReference>
<dbReference type="HAMAP" id="MF_01007">
    <property type="entry name" value="16SrRNA_methyltr_H"/>
    <property type="match status" value="1"/>
</dbReference>
<keyword evidence="3 6" id="KW-0489">Methyltransferase</keyword>
<evidence type="ECO:0000256" key="6">
    <source>
        <dbReference type="HAMAP-Rule" id="MF_01007"/>
    </source>
</evidence>
<feature type="binding site" evidence="6">
    <location>
        <position position="107"/>
    </location>
    <ligand>
        <name>S-adenosyl-L-methionine</name>
        <dbReference type="ChEBI" id="CHEBI:59789"/>
    </ligand>
</feature>
<dbReference type="InterPro" id="IPR002903">
    <property type="entry name" value="RsmH"/>
</dbReference>
<reference evidence="8 9" key="1">
    <citation type="journal article" date="2016" name="Nat. Commun.">
        <title>Thousands of microbial genomes shed light on interconnected biogeochemical processes in an aquifer system.</title>
        <authorList>
            <person name="Anantharaman K."/>
            <person name="Brown C.T."/>
            <person name="Hug L.A."/>
            <person name="Sharon I."/>
            <person name="Castelle C.J."/>
            <person name="Probst A.J."/>
            <person name="Thomas B.C."/>
            <person name="Singh A."/>
            <person name="Wilkins M.J."/>
            <person name="Karaoz U."/>
            <person name="Brodie E.L."/>
            <person name="Williams K.H."/>
            <person name="Hubbard S.S."/>
            <person name="Banfield J.F."/>
        </authorList>
    </citation>
    <scope>NUCLEOTIDE SEQUENCE [LARGE SCALE GENOMIC DNA]</scope>
</reference>
<comment type="catalytic activity">
    <reaction evidence="6">
        <text>cytidine(1402) in 16S rRNA + S-adenosyl-L-methionine = N(4)-methylcytidine(1402) in 16S rRNA + S-adenosyl-L-homocysteine + H(+)</text>
        <dbReference type="Rhea" id="RHEA:42928"/>
        <dbReference type="Rhea" id="RHEA-COMP:10286"/>
        <dbReference type="Rhea" id="RHEA-COMP:10287"/>
        <dbReference type="ChEBI" id="CHEBI:15378"/>
        <dbReference type="ChEBI" id="CHEBI:57856"/>
        <dbReference type="ChEBI" id="CHEBI:59789"/>
        <dbReference type="ChEBI" id="CHEBI:74506"/>
        <dbReference type="ChEBI" id="CHEBI:82748"/>
        <dbReference type="EC" id="2.1.1.199"/>
    </reaction>
</comment>
<proteinExistence type="inferred from homology"/>
<dbReference type="PANTHER" id="PTHR11265:SF0">
    <property type="entry name" value="12S RRNA N4-METHYLCYTIDINE METHYLTRANSFERASE"/>
    <property type="match status" value="1"/>
</dbReference>
<keyword evidence="2 6" id="KW-0698">rRNA processing</keyword>
<dbReference type="SUPFAM" id="SSF81799">
    <property type="entry name" value="Putative methyltransferase TM0872, insert domain"/>
    <property type="match status" value="1"/>
</dbReference>
<evidence type="ECO:0000256" key="3">
    <source>
        <dbReference type="ARBA" id="ARBA00022603"/>
    </source>
</evidence>
<dbReference type="EC" id="2.1.1.199" evidence="6"/>
<sequence length="297" mass="32199">MSSHTPVLLNEVITNLAPVSGETVVDATVGFGGHSLQLASAIGPMGTLIAFDEDPAALAIAKERLAQASCELIFLNANFRELKKRLEAEGIAKVDIALFDLGLNSAQLDEPGRGLSFKRDESLKMTLSASPGDRLTAADLLNTLDETALADIIYAYGEEKFARRIAREIIETRRARPLASTFDLVGAIERAVPLWYRRRKIHPATKTFQALRIAVGDELEAIKEGLAGAWQVLVPGGRLGVISFHSLEARIAKVFGAELRASGVGQAITKRAIKPTRAEVLANPRSRSAQLRVWQKI</sequence>
<evidence type="ECO:0000256" key="7">
    <source>
        <dbReference type="SAM" id="Coils"/>
    </source>
</evidence>
<keyword evidence="7" id="KW-0175">Coiled coil</keyword>
<feature type="binding site" evidence="6">
    <location>
        <begin position="32"/>
        <end position="34"/>
    </location>
    <ligand>
        <name>S-adenosyl-L-methionine</name>
        <dbReference type="ChEBI" id="CHEBI:59789"/>
    </ligand>
</feature>
<dbReference type="PANTHER" id="PTHR11265">
    <property type="entry name" value="S-ADENOSYL-METHYLTRANSFERASE MRAW"/>
    <property type="match status" value="1"/>
</dbReference>
<evidence type="ECO:0000256" key="2">
    <source>
        <dbReference type="ARBA" id="ARBA00022552"/>
    </source>
</evidence>